<keyword evidence="4" id="KW-1185">Reference proteome</keyword>
<keyword evidence="2" id="KW-0812">Transmembrane</keyword>
<gene>
    <name evidence="3" type="ORF">KP509_29G008600</name>
</gene>
<dbReference type="PANTHER" id="PTHR33098">
    <property type="entry name" value="COTTON FIBER (DUF761)"/>
    <property type="match status" value="1"/>
</dbReference>
<dbReference type="Pfam" id="PF05553">
    <property type="entry name" value="DUF761"/>
    <property type="match status" value="1"/>
</dbReference>
<keyword evidence="2" id="KW-1133">Transmembrane helix</keyword>
<dbReference type="PANTHER" id="PTHR33098:SF36">
    <property type="entry name" value="HYDROXYPROLINE-RICH GLYCOPROTEIN FAMILY PROTEIN"/>
    <property type="match status" value="1"/>
</dbReference>
<reference evidence="3" key="1">
    <citation type="submission" date="2021-08" db="EMBL/GenBank/DDBJ databases">
        <title>WGS assembly of Ceratopteris richardii.</title>
        <authorList>
            <person name="Marchant D.B."/>
            <person name="Chen G."/>
            <person name="Jenkins J."/>
            <person name="Shu S."/>
            <person name="Leebens-Mack J."/>
            <person name="Grimwood J."/>
            <person name="Schmutz J."/>
            <person name="Soltis P."/>
            <person name="Soltis D."/>
            <person name="Chen Z.-H."/>
        </authorList>
    </citation>
    <scope>NUCLEOTIDE SEQUENCE</scope>
    <source>
        <strain evidence="3">Whitten #5841</strain>
        <tissue evidence="3">Leaf</tissue>
    </source>
</reference>
<proteinExistence type="predicted"/>
<sequence length="436" mass="47963">MKEWFLRFFEHAIWSRRKGFYYALSLISITGNVVLLIGPPLYAWALSCSGALVAIVTSSSVLLEATSSVIHSLRTVILRDACALQSLHARVWSSLPHVAESVLQRSVLYVLLHLILVRFVVKSGVLAGGKKNSSIQRPPEMTSADTKNEAHSTSNVQALYGWSWFCPGYLQSVCNTLLNFPDGVSSGASMRARHGLDERVSSQMDSAQAATLSTAPEILHRERIMESADPIMRLDDATSAAEPPSLLSPDQILQLQESMSTVRSAAVGTTSAPPESGTSPCLFIIEPLHELADPYISNCATTADIQQPATLSVPALRKVNANTNLLNGVRSRRKVTRVRPDSVVHPSISRASSMRRGEDRQSIMGKADYRVGGIKGPACLTRCDSESEKHNVEPDIDDDELSRQEFNKKVDTFISKFKRNLTMQRQESLNRLLGLY</sequence>
<organism evidence="3 4">
    <name type="scientific">Ceratopteris richardii</name>
    <name type="common">Triangle waterfern</name>
    <dbReference type="NCBI Taxonomy" id="49495"/>
    <lineage>
        <taxon>Eukaryota</taxon>
        <taxon>Viridiplantae</taxon>
        <taxon>Streptophyta</taxon>
        <taxon>Embryophyta</taxon>
        <taxon>Tracheophyta</taxon>
        <taxon>Polypodiopsida</taxon>
        <taxon>Polypodiidae</taxon>
        <taxon>Polypodiales</taxon>
        <taxon>Pteridineae</taxon>
        <taxon>Pteridaceae</taxon>
        <taxon>Parkerioideae</taxon>
        <taxon>Ceratopteris</taxon>
    </lineage>
</organism>
<dbReference type="InterPro" id="IPR008480">
    <property type="entry name" value="DUF761_pln"/>
</dbReference>
<evidence type="ECO:0000313" key="4">
    <source>
        <dbReference type="Proteomes" id="UP000825935"/>
    </source>
</evidence>
<accession>A0A8T2R6Q4</accession>
<protein>
    <submittedName>
        <fullName evidence="3">Uncharacterized protein</fullName>
    </submittedName>
</protein>
<evidence type="ECO:0000256" key="1">
    <source>
        <dbReference type="SAM" id="MobiDB-lite"/>
    </source>
</evidence>
<dbReference type="AlphaFoldDB" id="A0A8T2R6Q4"/>
<evidence type="ECO:0000313" key="3">
    <source>
        <dbReference type="EMBL" id="KAH7291255.1"/>
    </source>
</evidence>
<dbReference type="EMBL" id="CM035434">
    <property type="protein sequence ID" value="KAH7291255.1"/>
    <property type="molecule type" value="Genomic_DNA"/>
</dbReference>
<feature type="region of interest" description="Disordered" evidence="1">
    <location>
        <begin position="130"/>
        <end position="149"/>
    </location>
</feature>
<comment type="caution">
    <text evidence="3">The sequence shown here is derived from an EMBL/GenBank/DDBJ whole genome shotgun (WGS) entry which is preliminary data.</text>
</comment>
<evidence type="ECO:0000256" key="2">
    <source>
        <dbReference type="SAM" id="Phobius"/>
    </source>
</evidence>
<keyword evidence="2" id="KW-0472">Membrane</keyword>
<dbReference type="OrthoDB" id="1930893at2759"/>
<dbReference type="Proteomes" id="UP000825935">
    <property type="component" value="Chromosome 29"/>
</dbReference>
<feature type="region of interest" description="Disordered" evidence="1">
    <location>
        <begin position="334"/>
        <end position="360"/>
    </location>
</feature>
<feature type="transmembrane region" description="Helical" evidence="2">
    <location>
        <begin position="20"/>
        <end position="38"/>
    </location>
</feature>
<name>A0A8T2R6Q4_CERRI</name>